<comment type="caution">
    <text evidence="3">The sequence shown here is derived from an EMBL/GenBank/DDBJ whole genome shotgun (WGS) entry which is preliminary data.</text>
</comment>
<sequence>MISVIVAGLGIVIYSGALFLVFKLLRRKCIRIARIVVVVLPLVTAFVGYKIWHSGSAYGDREYDESGQYYFQRYATIGPSAFQMGMPGGGSDSIDGFIRLYDSKGNLLNEYFTVYLLGIQPTWLDNSLWLMGTSDEITWPLRTQSTKTREQASSSNGGKRPNLDSGFPPRRGWPYTVARKMSSWSPISESDLWDIINRGWEEMSLPQRRLWEIIKIDPVKWQEDTYGALGGGFWVVGIYGTTVIWFNDIEYGFNRSRWTNPGTIDEYWCNQDELQWTIQHVLDQWRDGITSGGRCGPPEPIN</sequence>
<keyword evidence="2" id="KW-0472">Membrane</keyword>
<proteinExistence type="predicted"/>
<dbReference type="RefSeq" id="WP_200273786.1">
    <property type="nucleotide sequence ID" value="NZ_JAENIJ010000055.1"/>
</dbReference>
<feature type="transmembrane region" description="Helical" evidence="2">
    <location>
        <begin position="32"/>
        <end position="52"/>
    </location>
</feature>
<feature type="compositionally biased region" description="Polar residues" evidence="1">
    <location>
        <begin position="141"/>
        <end position="157"/>
    </location>
</feature>
<keyword evidence="2" id="KW-0812">Transmembrane</keyword>
<evidence type="ECO:0000256" key="2">
    <source>
        <dbReference type="SAM" id="Phobius"/>
    </source>
</evidence>
<protein>
    <submittedName>
        <fullName evidence="3">Uncharacterized protein</fullName>
    </submittedName>
</protein>
<name>A0A934S9W9_9BACT</name>
<feature type="region of interest" description="Disordered" evidence="1">
    <location>
        <begin position="141"/>
        <end position="169"/>
    </location>
</feature>
<reference evidence="3" key="1">
    <citation type="submission" date="2021-01" db="EMBL/GenBank/DDBJ databases">
        <title>Modified the classification status of verrucomicrobia.</title>
        <authorList>
            <person name="Feng X."/>
        </authorList>
    </citation>
    <scope>NUCLEOTIDE SEQUENCE</scope>
    <source>
        <strain evidence="3">KCTC 22041</strain>
    </source>
</reference>
<accession>A0A934S9W9</accession>
<evidence type="ECO:0000313" key="4">
    <source>
        <dbReference type="Proteomes" id="UP000603141"/>
    </source>
</evidence>
<keyword evidence="4" id="KW-1185">Reference proteome</keyword>
<organism evidence="3 4">
    <name type="scientific">Luteolibacter pohnpeiensis</name>
    <dbReference type="NCBI Taxonomy" id="454153"/>
    <lineage>
        <taxon>Bacteria</taxon>
        <taxon>Pseudomonadati</taxon>
        <taxon>Verrucomicrobiota</taxon>
        <taxon>Verrucomicrobiia</taxon>
        <taxon>Verrucomicrobiales</taxon>
        <taxon>Verrucomicrobiaceae</taxon>
        <taxon>Luteolibacter</taxon>
    </lineage>
</organism>
<dbReference type="AlphaFoldDB" id="A0A934S9W9"/>
<evidence type="ECO:0000256" key="1">
    <source>
        <dbReference type="SAM" id="MobiDB-lite"/>
    </source>
</evidence>
<keyword evidence="2" id="KW-1133">Transmembrane helix</keyword>
<evidence type="ECO:0000313" key="3">
    <source>
        <dbReference type="EMBL" id="MBK1884518.1"/>
    </source>
</evidence>
<dbReference type="Proteomes" id="UP000603141">
    <property type="component" value="Unassembled WGS sequence"/>
</dbReference>
<dbReference type="EMBL" id="JAENIJ010000055">
    <property type="protein sequence ID" value="MBK1884518.1"/>
    <property type="molecule type" value="Genomic_DNA"/>
</dbReference>
<gene>
    <name evidence="3" type="ORF">JIN85_19030</name>
</gene>
<feature type="transmembrane region" description="Helical" evidence="2">
    <location>
        <begin position="6"/>
        <end position="25"/>
    </location>
</feature>